<reference evidence="3" key="1">
    <citation type="submission" date="2023-01" db="EMBL/GenBank/DDBJ databases">
        <title>Metagenome sequencing of chrysophaentin producing Chrysophaeum taylorii.</title>
        <authorList>
            <person name="Davison J."/>
            <person name="Bewley C."/>
        </authorList>
    </citation>
    <scope>NUCLEOTIDE SEQUENCE</scope>
    <source>
        <strain evidence="3">NIES-1699</strain>
    </source>
</reference>
<name>A0AAD7XMW6_9STRA</name>
<dbReference type="InterPro" id="IPR007803">
    <property type="entry name" value="Asp/Arg/Pro-Hydrxlase"/>
</dbReference>
<gene>
    <name evidence="3" type="ORF">CTAYLR_006755</name>
</gene>
<evidence type="ECO:0000313" key="4">
    <source>
        <dbReference type="Proteomes" id="UP001230188"/>
    </source>
</evidence>
<protein>
    <recommendedName>
        <fullName evidence="2">Aspartyl/asparaginy/proline hydroxylase domain-containing protein</fullName>
    </recommendedName>
</protein>
<organism evidence="3 4">
    <name type="scientific">Chrysophaeum taylorii</name>
    <dbReference type="NCBI Taxonomy" id="2483200"/>
    <lineage>
        <taxon>Eukaryota</taxon>
        <taxon>Sar</taxon>
        <taxon>Stramenopiles</taxon>
        <taxon>Ochrophyta</taxon>
        <taxon>Pelagophyceae</taxon>
        <taxon>Pelagomonadales</taxon>
        <taxon>Pelagomonadaceae</taxon>
        <taxon>Chrysophaeum</taxon>
    </lineage>
</organism>
<keyword evidence="4" id="KW-1185">Reference proteome</keyword>
<dbReference type="Proteomes" id="UP001230188">
    <property type="component" value="Unassembled WGS sequence"/>
</dbReference>
<comment type="similarity">
    <text evidence="1">Belongs to the aspartyl/asparaginyl beta-hydroxylase family.</text>
</comment>
<evidence type="ECO:0000259" key="2">
    <source>
        <dbReference type="Pfam" id="PF05118"/>
    </source>
</evidence>
<proteinExistence type="inferred from homology"/>
<evidence type="ECO:0000313" key="3">
    <source>
        <dbReference type="EMBL" id="KAJ8601740.1"/>
    </source>
</evidence>
<sequence>MILFVGWVVVVDALLVPRQAVHQPPKAVKEGFEELQLFTFPTSPEEVEILESTEEALRAVSSATQSEAKNYDALWDAMFWSEFGDESQLPPRVQHFLRAHRIVSLALSGRNRSELACRPSRNAPLVETDIRRASALVFYAGLGSTPLWDLEPPAWVMAVAAAIRPSELPSEAFDRDARSVVPGYESDERLDEYLAEDMALDQDLMTTASGQYGELIEEPPDETAEDDDDAIATSFRELEELDSAFFGDPVEEEVVVEMRGEEPPEKEAQPDRHGQQRFDLAAYFRKDPHALRLVPEIVAKIRESPRRVSVVKQAPHTRTPLYSDLDSHVLTCYVKLEGTPDAGLALCCARGEPARELGDQTALVVDTTYLHALYNDADTDAFWLVVDLWHPDLTPAETQALARFFKLDEQFALRRRLCPELVDHLLATETPLDFVASDI</sequence>
<feature type="domain" description="Aspartyl/asparaginy/proline hydroxylase" evidence="2">
    <location>
        <begin position="261"/>
        <end position="391"/>
    </location>
</feature>
<comment type="caution">
    <text evidence="3">The sequence shown here is derived from an EMBL/GenBank/DDBJ whole genome shotgun (WGS) entry which is preliminary data.</text>
</comment>
<evidence type="ECO:0000256" key="1">
    <source>
        <dbReference type="ARBA" id="ARBA00007730"/>
    </source>
</evidence>
<dbReference type="Gene3D" id="2.60.120.330">
    <property type="entry name" value="B-lactam Antibiotic, Isopenicillin N Synthase, Chain"/>
    <property type="match status" value="1"/>
</dbReference>
<accession>A0AAD7XMW6</accession>
<dbReference type="AlphaFoldDB" id="A0AAD7XMW6"/>
<dbReference type="Pfam" id="PF05118">
    <property type="entry name" value="Asp_Arg_Hydrox"/>
    <property type="match status" value="1"/>
</dbReference>
<dbReference type="EMBL" id="JAQMWT010000406">
    <property type="protein sequence ID" value="KAJ8601740.1"/>
    <property type="molecule type" value="Genomic_DNA"/>
</dbReference>
<dbReference type="InterPro" id="IPR027443">
    <property type="entry name" value="IPNS-like_sf"/>
</dbReference>